<organism evidence="2 3">
    <name type="scientific">Natrialba hulunbeirensis JCM 10989</name>
    <dbReference type="NCBI Taxonomy" id="1227493"/>
    <lineage>
        <taxon>Archaea</taxon>
        <taxon>Methanobacteriati</taxon>
        <taxon>Methanobacteriota</taxon>
        <taxon>Stenosarchaea group</taxon>
        <taxon>Halobacteria</taxon>
        <taxon>Halobacteriales</taxon>
        <taxon>Natrialbaceae</taxon>
        <taxon>Natrialba</taxon>
    </lineage>
</organism>
<dbReference type="AlphaFoldDB" id="L9ZQ29"/>
<name>L9ZQ29_9EURY</name>
<comment type="caution">
    <text evidence="2">The sequence shown here is derived from an EMBL/GenBank/DDBJ whole genome shotgun (WGS) entry which is preliminary data.</text>
</comment>
<dbReference type="EMBL" id="AOIM01000039">
    <property type="protein sequence ID" value="ELY88186.1"/>
    <property type="molecule type" value="Genomic_DNA"/>
</dbReference>
<dbReference type="Proteomes" id="UP000011519">
    <property type="component" value="Unassembled WGS sequence"/>
</dbReference>
<dbReference type="STRING" id="1227493.C483_15766"/>
<evidence type="ECO:0000256" key="1">
    <source>
        <dbReference type="SAM" id="Phobius"/>
    </source>
</evidence>
<keyword evidence="1" id="KW-0472">Membrane</keyword>
<gene>
    <name evidence="2" type="ORF">C483_15766</name>
</gene>
<evidence type="ECO:0000313" key="3">
    <source>
        <dbReference type="Proteomes" id="UP000011519"/>
    </source>
</evidence>
<sequence>MTDLQFRLILGTATVGYAWTLVVVVRMVGQDDGVRLGSLAGLVVAAGLGYGVYRLLR</sequence>
<keyword evidence="3" id="KW-1185">Reference proteome</keyword>
<feature type="transmembrane region" description="Helical" evidence="1">
    <location>
        <begin position="7"/>
        <end position="28"/>
    </location>
</feature>
<keyword evidence="1" id="KW-1133">Transmembrane helix</keyword>
<protein>
    <submittedName>
        <fullName evidence="2">Uncharacterized protein</fullName>
    </submittedName>
</protein>
<keyword evidence="1" id="KW-0812">Transmembrane</keyword>
<accession>L9ZQ29</accession>
<proteinExistence type="predicted"/>
<evidence type="ECO:0000313" key="2">
    <source>
        <dbReference type="EMBL" id="ELY88186.1"/>
    </source>
</evidence>
<feature type="transmembrane region" description="Helical" evidence="1">
    <location>
        <begin position="34"/>
        <end position="53"/>
    </location>
</feature>
<reference evidence="2 3" key="1">
    <citation type="journal article" date="2014" name="PLoS Genet.">
        <title>Phylogenetically driven sequencing of extremely halophilic archaea reveals strategies for static and dynamic osmo-response.</title>
        <authorList>
            <person name="Becker E.A."/>
            <person name="Seitzer P.M."/>
            <person name="Tritt A."/>
            <person name="Larsen D."/>
            <person name="Krusor M."/>
            <person name="Yao A.I."/>
            <person name="Wu D."/>
            <person name="Madern D."/>
            <person name="Eisen J.A."/>
            <person name="Darling A.E."/>
            <person name="Facciotti M.T."/>
        </authorList>
    </citation>
    <scope>NUCLEOTIDE SEQUENCE [LARGE SCALE GENOMIC DNA]</scope>
    <source>
        <strain evidence="2 3">JCM 10989</strain>
    </source>
</reference>